<dbReference type="EMBL" id="VYZN01000040">
    <property type="protein sequence ID" value="KAE9532029.1"/>
    <property type="molecule type" value="Genomic_DNA"/>
</dbReference>
<reference evidence="1 2" key="1">
    <citation type="submission" date="2019-08" db="EMBL/GenBank/DDBJ databases">
        <title>The genome of the soybean aphid Biotype 1, its phylome, world population structure and adaptation to the North American continent.</title>
        <authorList>
            <person name="Giordano R."/>
            <person name="Donthu R.K."/>
            <person name="Hernandez A.G."/>
            <person name="Wright C.L."/>
            <person name="Zimin A.V."/>
        </authorList>
    </citation>
    <scope>NUCLEOTIDE SEQUENCE [LARGE SCALE GENOMIC DNA]</scope>
    <source>
        <tissue evidence="1">Whole aphids</tissue>
    </source>
</reference>
<evidence type="ECO:0000313" key="2">
    <source>
        <dbReference type="Proteomes" id="UP000475862"/>
    </source>
</evidence>
<proteinExistence type="predicted"/>
<gene>
    <name evidence="1" type="ORF">AGLY_010231</name>
</gene>
<comment type="caution">
    <text evidence="1">The sequence shown here is derived from an EMBL/GenBank/DDBJ whole genome shotgun (WGS) entry which is preliminary data.</text>
</comment>
<organism evidence="1 2">
    <name type="scientific">Aphis glycines</name>
    <name type="common">Soybean aphid</name>
    <dbReference type="NCBI Taxonomy" id="307491"/>
    <lineage>
        <taxon>Eukaryota</taxon>
        <taxon>Metazoa</taxon>
        <taxon>Ecdysozoa</taxon>
        <taxon>Arthropoda</taxon>
        <taxon>Hexapoda</taxon>
        <taxon>Insecta</taxon>
        <taxon>Pterygota</taxon>
        <taxon>Neoptera</taxon>
        <taxon>Paraneoptera</taxon>
        <taxon>Hemiptera</taxon>
        <taxon>Sternorrhyncha</taxon>
        <taxon>Aphidomorpha</taxon>
        <taxon>Aphidoidea</taxon>
        <taxon>Aphididae</taxon>
        <taxon>Aphidini</taxon>
        <taxon>Aphis</taxon>
        <taxon>Aphis</taxon>
    </lineage>
</organism>
<keyword evidence="2" id="KW-1185">Reference proteome</keyword>
<dbReference type="Proteomes" id="UP000475862">
    <property type="component" value="Unassembled WGS sequence"/>
</dbReference>
<protein>
    <submittedName>
        <fullName evidence="1">Uncharacterized protein</fullName>
    </submittedName>
</protein>
<dbReference type="AlphaFoldDB" id="A0A6G0TFF2"/>
<accession>A0A6G0TFF2</accession>
<name>A0A6G0TFF2_APHGL</name>
<evidence type="ECO:0000313" key="1">
    <source>
        <dbReference type="EMBL" id="KAE9532029.1"/>
    </source>
</evidence>
<sequence>MYNNNNMRMGDKYIFRNYNKHVRRQVWWGEGFEGYSCGWTTILISTWAADIVCSSPSEFRILQFVVCNRRNCTFCTSCVKLLLVLAQTLRLCTLTTPSMLMNVSRTSTKFTPFGMPSINTIIVSRSMLNVVINTIYDNSGNQHAKALNNVSEDVYVGCSNVDVGTASAGPLVAVRFETAATMRIPTADVMSIMSASIVYVMSVSRSTAKYNSTPVTTQIRRTDVRAPNTSALYHPNGIDCVAGLEATHMAQSDIMKLAKSVSRCDASVAIAKLLDKYPPIQHSTNEWWDTRKYCD</sequence>